<evidence type="ECO:0000256" key="2">
    <source>
        <dbReference type="ARBA" id="ARBA00005464"/>
    </source>
</evidence>
<feature type="domain" description="Trigger factor C-terminal" evidence="13">
    <location>
        <begin position="258"/>
        <end position="377"/>
    </location>
</feature>
<dbReference type="Proteomes" id="UP000178764">
    <property type="component" value="Unassembled WGS sequence"/>
</dbReference>
<dbReference type="GO" id="GO:0003755">
    <property type="term" value="F:peptidyl-prolyl cis-trans isomerase activity"/>
    <property type="evidence" value="ECO:0007669"/>
    <property type="project" value="UniProtKB-UniRule"/>
</dbReference>
<comment type="subcellular location">
    <subcellularLocation>
        <location evidence="9">Cytoplasm</location>
    </subcellularLocation>
    <text evidence="9">About half TF is bound to the ribosome near the polypeptide exit tunnel while the other half is free in the cytoplasm.</text>
</comment>
<evidence type="ECO:0000313" key="14">
    <source>
        <dbReference type="EMBL" id="OGD56501.1"/>
    </source>
</evidence>
<dbReference type="NCBIfam" id="TIGR00115">
    <property type="entry name" value="tig"/>
    <property type="match status" value="1"/>
</dbReference>
<dbReference type="Gene3D" id="3.30.70.1050">
    <property type="entry name" value="Trigger factor ribosome-binding domain"/>
    <property type="match status" value="1"/>
</dbReference>
<keyword evidence="5 9" id="KW-0697">Rotamase</keyword>
<feature type="coiled-coil region" evidence="10">
    <location>
        <begin position="256"/>
        <end position="292"/>
    </location>
</feature>
<reference evidence="14 15" key="1">
    <citation type="journal article" date="2016" name="Nat. Commun.">
        <title>Thousands of microbial genomes shed light on interconnected biogeochemical processes in an aquifer system.</title>
        <authorList>
            <person name="Anantharaman K."/>
            <person name="Brown C.T."/>
            <person name="Hug L.A."/>
            <person name="Sharon I."/>
            <person name="Castelle C.J."/>
            <person name="Probst A.J."/>
            <person name="Thomas B.C."/>
            <person name="Singh A."/>
            <person name="Wilkins M.J."/>
            <person name="Karaoz U."/>
            <person name="Brodie E.L."/>
            <person name="Williams K.H."/>
            <person name="Hubbard S.S."/>
            <person name="Banfield J.F."/>
        </authorList>
    </citation>
    <scope>NUCLEOTIDE SEQUENCE [LARGE SCALE GENOMIC DNA]</scope>
</reference>
<organism evidence="14 15">
    <name type="scientific">Candidatus Berkelbacteria bacterium RBG_13_40_8</name>
    <dbReference type="NCBI Taxonomy" id="1797467"/>
    <lineage>
        <taxon>Bacteria</taxon>
        <taxon>Candidatus Berkelbacteria</taxon>
    </lineage>
</organism>
<dbReference type="GO" id="GO:0043022">
    <property type="term" value="F:ribosome binding"/>
    <property type="evidence" value="ECO:0007669"/>
    <property type="project" value="TreeGrafter"/>
</dbReference>
<evidence type="ECO:0000256" key="9">
    <source>
        <dbReference type="HAMAP-Rule" id="MF_00303"/>
    </source>
</evidence>
<dbReference type="PANTHER" id="PTHR30560">
    <property type="entry name" value="TRIGGER FACTOR CHAPERONE AND PEPTIDYL-PROLYL CIS/TRANS ISOMERASE"/>
    <property type="match status" value="1"/>
</dbReference>
<dbReference type="SUPFAM" id="SSF109998">
    <property type="entry name" value="Triger factor/SurA peptide-binding domain-like"/>
    <property type="match status" value="1"/>
</dbReference>
<dbReference type="Gene3D" id="1.10.3120.10">
    <property type="entry name" value="Trigger factor, C-terminal domain"/>
    <property type="match status" value="1"/>
</dbReference>
<dbReference type="EC" id="5.2.1.8" evidence="3 9"/>
<evidence type="ECO:0000256" key="5">
    <source>
        <dbReference type="ARBA" id="ARBA00023110"/>
    </source>
</evidence>
<evidence type="ECO:0000256" key="3">
    <source>
        <dbReference type="ARBA" id="ARBA00013194"/>
    </source>
</evidence>
<protein>
    <recommendedName>
        <fullName evidence="4 9">Trigger factor</fullName>
        <shortName evidence="9">TF</shortName>
        <ecNumber evidence="3 9">5.2.1.8</ecNumber>
    </recommendedName>
    <alternativeName>
        <fullName evidence="8 9">PPIase</fullName>
    </alternativeName>
</protein>
<evidence type="ECO:0000259" key="13">
    <source>
        <dbReference type="Pfam" id="PF05698"/>
    </source>
</evidence>
<evidence type="ECO:0000259" key="11">
    <source>
        <dbReference type="Pfam" id="PF00254"/>
    </source>
</evidence>
<dbReference type="GO" id="GO:0015031">
    <property type="term" value="P:protein transport"/>
    <property type="evidence" value="ECO:0007669"/>
    <property type="project" value="UniProtKB-UniRule"/>
</dbReference>
<dbReference type="HAMAP" id="MF_00303">
    <property type="entry name" value="Trigger_factor_Tig"/>
    <property type="match status" value="1"/>
</dbReference>
<dbReference type="SUPFAM" id="SSF54534">
    <property type="entry name" value="FKBP-like"/>
    <property type="match status" value="1"/>
</dbReference>
<evidence type="ECO:0000256" key="10">
    <source>
        <dbReference type="SAM" id="Coils"/>
    </source>
</evidence>
<comment type="catalytic activity">
    <reaction evidence="1 9">
        <text>[protein]-peptidylproline (omega=180) = [protein]-peptidylproline (omega=0)</text>
        <dbReference type="Rhea" id="RHEA:16237"/>
        <dbReference type="Rhea" id="RHEA-COMP:10747"/>
        <dbReference type="Rhea" id="RHEA-COMP:10748"/>
        <dbReference type="ChEBI" id="CHEBI:83833"/>
        <dbReference type="ChEBI" id="CHEBI:83834"/>
        <dbReference type="EC" id="5.2.1.8"/>
    </reaction>
</comment>
<dbReference type="GO" id="GO:0043335">
    <property type="term" value="P:protein unfolding"/>
    <property type="evidence" value="ECO:0007669"/>
    <property type="project" value="TreeGrafter"/>
</dbReference>
<evidence type="ECO:0000256" key="7">
    <source>
        <dbReference type="ARBA" id="ARBA00023235"/>
    </source>
</evidence>
<dbReference type="Pfam" id="PF05697">
    <property type="entry name" value="Trigger_N"/>
    <property type="match status" value="1"/>
</dbReference>
<keyword evidence="9" id="KW-0132">Cell division</keyword>
<dbReference type="SUPFAM" id="SSF102735">
    <property type="entry name" value="Trigger factor ribosome-binding domain"/>
    <property type="match status" value="1"/>
</dbReference>
<gene>
    <name evidence="9" type="primary">tig</name>
    <name evidence="14" type="ORF">A2V71_02335</name>
</gene>
<dbReference type="InterPro" id="IPR005215">
    <property type="entry name" value="Trig_fac"/>
</dbReference>
<keyword evidence="10" id="KW-0175">Coiled coil</keyword>
<evidence type="ECO:0000256" key="6">
    <source>
        <dbReference type="ARBA" id="ARBA00023186"/>
    </source>
</evidence>
<evidence type="ECO:0000256" key="8">
    <source>
        <dbReference type="ARBA" id="ARBA00029986"/>
    </source>
</evidence>
<dbReference type="GO" id="GO:0044183">
    <property type="term" value="F:protein folding chaperone"/>
    <property type="evidence" value="ECO:0007669"/>
    <property type="project" value="TreeGrafter"/>
</dbReference>
<dbReference type="Pfam" id="PF00254">
    <property type="entry name" value="FKBP_C"/>
    <property type="match status" value="1"/>
</dbReference>
<dbReference type="GO" id="GO:0005737">
    <property type="term" value="C:cytoplasm"/>
    <property type="evidence" value="ECO:0007669"/>
    <property type="project" value="UniProtKB-SubCell"/>
</dbReference>
<accession>A0A1F5DN97</accession>
<name>A0A1F5DN97_9BACT</name>
<dbReference type="InterPro" id="IPR036611">
    <property type="entry name" value="Trigger_fac_ribosome-bd_sf"/>
</dbReference>
<comment type="similarity">
    <text evidence="2 9">Belongs to the FKBP-type PPIase family. Tig subfamily.</text>
</comment>
<dbReference type="Pfam" id="PF05698">
    <property type="entry name" value="Trigger_C"/>
    <property type="match status" value="1"/>
</dbReference>
<evidence type="ECO:0000259" key="12">
    <source>
        <dbReference type="Pfam" id="PF05697"/>
    </source>
</evidence>
<feature type="domain" description="Trigger factor ribosome-binding bacterial" evidence="12">
    <location>
        <begin position="1"/>
        <end position="150"/>
    </location>
</feature>
<dbReference type="EMBL" id="MEZT01000019">
    <property type="protein sequence ID" value="OGD56501.1"/>
    <property type="molecule type" value="Genomic_DNA"/>
</dbReference>
<keyword evidence="9" id="KW-0963">Cytoplasm</keyword>
<evidence type="ECO:0000256" key="4">
    <source>
        <dbReference type="ARBA" id="ARBA00016902"/>
    </source>
</evidence>
<dbReference type="InterPro" id="IPR008880">
    <property type="entry name" value="Trigger_fac_C"/>
</dbReference>
<sequence>MKIIKENLTGSKVKLTINVPPELMRGFFARVYNKLAPTVEVKGFRAGKAPRNLTISAIGENRLISEVIDLTLKETYPQSLKQENIIPVAPPKIEIKKMADLTTDEAILEYVAEIDLLPEVKIGDYKSLKLKVKKLKQEAKKDEIDQVLSHLQRQHAEFKNIDRLAKEGDRVEIDFEGKERGVILENLTSRNYPVILGSKVLIPEFEKKIEGMKKNEEKEFKIKLKDKEVEFKVKMHLVQEVILPKMDDELAKKFGKKTLEELKKAISEDIVKQKQNQEKQNQENEIVENLLKISKLEIPESLTNQEIQRMIERMKSRIAMSGMPFEKYLEQMHKTEDDLRKDFKDQAEKTVKVGLILGEIGKSEKIDLTKEDAGRKVMDKLIGFASKKG</sequence>
<comment type="function">
    <text evidence="9">Involved in protein export. Acts as a chaperone by maintaining the newly synthesized protein in an open conformation. Functions as a peptidyl-prolyl cis-trans isomerase.</text>
</comment>
<keyword evidence="7 9" id="KW-0413">Isomerase</keyword>
<dbReference type="InterPro" id="IPR046357">
    <property type="entry name" value="PPIase_dom_sf"/>
</dbReference>
<dbReference type="AlphaFoldDB" id="A0A1F5DN97"/>
<keyword evidence="6 9" id="KW-0143">Chaperone</keyword>
<dbReference type="GO" id="GO:0051083">
    <property type="term" value="P:'de novo' cotranslational protein folding"/>
    <property type="evidence" value="ECO:0007669"/>
    <property type="project" value="TreeGrafter"/>
</dbReference>
<proteinExistence type="inferred from homology"/>
<dbReference type="InterPro" id="IPR001179">
    <property type="entry name" value="PPIase_FKBP_dom"/>
</dbReference>
<dbReference type="PIRSF" id="PIRSF003095">
    <property type="entry name" value="Trigger_factor"/>
    <property type="match status" value="1"/>
</dbReference>
<dbReference type="GO" id="GO:0051301">
    <property type="term" value="P:cell division"/>
    <property type="evidence" value="ECO:0007669"/>
    <property type="project" value="UniProtKB-KW"/>
</dbReference>
<keyword evidence="9" id="KW-0131">Cell cycle</keyword>
<dbReference type="InterPro" id="IPR008881">
    <property type="entry name" value="Trigger_fac_ribosome-bd_bac"/>
</dbReference>
<dbReference type="PANTHER" id="PTHR30560:SF3">
    <property type="entry name" value="TRIGGER FACTOR-LIKE PROTEIN TIG, CHLOROPLASTIC"/>
    <property type="match status" value="1"/>
</dbReference>
<evidence type="ECO:0000256" key="1">
    <source>
        <dbReference type="ARBA" id="ARBA00000971"/>
    </source>
</evidence>
<feature type="domain" description="PPIase FKBP-type" evidence="11">
    <location>
        <begin position="164"/>
        <end position="224"/>
    </location>
</feature>
<dbReference type="InterPro" id="IPR027304">
    <property type="entry name" value="Trigger_fact/SurA_dom_sf"/>
</dbReference>
<comment type="caution">
    <text evidence="14">The sequence shown here is derived from an EMBL/GenBank/DDBJ whole genome shotgun (WGS) entry which is preliminary data.</text>
</comment>
<dbReference type="InterPro" id="IPR037041">
    <property type="entry name" value="Trigger_fac_C_sf"/>
</dbReference>
<dbReference type="Gene3D" id="3.10.50.40">
    <property type="match status" value="1"/>
</dbReference>
<comment type="domain">
    <text evidence="9">Consists of 3 domains; the N-terminus binds the ribosome, the middle domain has PPIase activity, while the C-terminus has intrinsic chaperone activity on its own.</text>
</comment>
<evidence type="ECO:0000313" key="15">
    <source>
        <dbReference type="Proteomes" id="UP000178764"/>
    </source>
</evidence>